<dbReference type="GO" id="GO:0003676">
    <property type="term" value="F:nucleic acid binding"/>
    <property type="evidence" value="ECO:0007669"/>
    <property type="project" value="InterPro"/>
</dbReference>
<evidence type="ECO:0000313" key="2">
    <source>
        <dbReference type="Proteomes" id="UP000077315"/>
    </source>
</evidence>
<dbReference type="EMBL" id="KV440979">
    <property type="protein sequence ID" value="OAD74533.1"/>
    <property type="molecule type" value="Genomic_DNA"/>
</dbReference>
<dbReference type="Proteomes" id="UP000077315">
    <property type="component" value="Unassembled WGS sequence"/>
</dbReference>
<dbReference type="OrthoDB" id="2288291at2759"/>
<dbReference type="VEuPathDB" id="FungiDB:PHYBLDRAFT_167941"/>
<keyword evidence="2" id="KW-1185">Reference proteome</keyword>
<sequence length="191" mass="21738">MISSDGKNKIHILRNVNSYSLSNRMSCCQEYLALASLDITLFDFVKKHCILSLKKARFQPVDWNSKEKIQERLDWIHKWEKTDMDFTTNCVVLDESAFHINLKRSMAWSKKGSPAVVTVPKTRAKTTAILGPISAQGLIKCSLRLPQPPSNKKRKQGEDVGRVSKGTVMGHYVINYIFLCNTCVYNLTMLI</sequence>
<name>A0A162UEK3_PHYB8</name>
<dbReference type="AlphaFoldDB" id="A0A162UEK3"/>
<dbReference type="InParanoid" id="A0A162UEK3"/>
<evidence type="ECO:0000313" key="1">
    <source>
        <dbReference type="EMBL" id="OAD74533.1"/>
    </source>
</evidence>
<dbReference type="GeneID" id="28996662"/>
<dbReference type="Gene3D" id="3.30.420.10">
    <property type="entry name" value="Ribonuclease H-like superfamily/Ribonuclease H"/>
    <property type="match status" value="1"/>
</dbReference>
<organism evidence="1 2">
    <name type="scientific">Phycomyces blakesleeanus (strain ATCC 8743b / DSM 1359 / FGSC 10004 / NBRC 33097 / NRRL 1555)</name>
    <dbReference type="NCBI Taxonomy" id="763407"/>
    <lineage>
        <taxon>Eukaryota</taxon>
        <taxon>Fungi</taxon>
        <taxon>Fungi incertae sedis</taxon>
        <taxon>Mucoromycota</taxon>
        <taxon>Mucoromycotina</taxon>
        <taxon>Mucoromycetes</taxon>
        <taxon>Mucorales</taxon>
        <taxon>Phycomycetaceae</taxon>
        <taxon>Phycomyces</taxon>
    </lineage>
</organism>
<evidence type="ECO:0008006" key="3">
    <source>
        <dbReference type="Google" id="ProtNLM"/>
    </source>
</evidence>
<gene>
    <name evidence="1" type="ORF">PHYBLDRAFT_167941</name>
</gene>
<dbReference type="InterPro" id="IPR036397">
    <property type="entry name" value="RNaseH_sf"/>
</dbReference>
<reference evidence="2" key="1">
    <citation type="submission" date="2015-06" db="EMBL/GenBank/DDBJ databases">
        <title>Expansion of signal transduction pathways in fungi by whole-genome duplication.</title>
        <authorList>
            <consortium name="DOE Joint Genome Institute"/>
            <person name="Corrochano L.M."/>
            <person name="Kuo A."/>
            <person name="Marcet-Houben M."/>
            <person name="Polaino S."/>
            <person name="Salamov A."/>
            <person name="Villalobos J.M."/>
            <person name="Alvarez M.I."/>
            <person name="Avalos J."/>
            <person name="Benito E.P."/>
            <person name="Benoit I."/>
            <person name="Burger G."/>
            <person name="Camino L.P."/>
            <person name="Canovas D."/>
            <person name="Cerda-Olmedo E."/>
            <person name="Cheng J.-F."/>
            <person name="Dominguez A."/>
            <person name="Elias M."/>
            <person name="Eslava A.P."/>
            <person name="Glaser F."/>
            <person name="Grimwood J."/>
            <person name="Gutierrez G."/>
            <person name="Heitman J."/>
            <person name="Henrissat B."/>
            <person name="Iturriaga E.A."/>
            <person name="Lang B.F."/>
            <person name="Lavin J.L."/>
            <person name="Lee S."/>
            <person name="Li W."/>
            <person name="Lindquist E."/>
            <person name="Lopez-Garcia S."/>
            <person name="Luque E.M."/>
            <person name="Marcos A.T."/>
            <person name="Martin J."/>
            <person name="McCluskey K."/>
            <person name="Medina H.R."/>
            <person name="Miralles-Duran A."/>
            <person name="Miyazaki A."/>
            <person name="Munoz-Torres E."/>
            <person name="Oguiza J.A."/>
            <person name="Ohm R."/>
            <person name="Olmedo M."/>
            <person name="Orejas M."/>
            <person name="Ortiz-Castellanos L."/>
            <person name="Pisabarro A.G."/>
            <person name="Rodriguez-Romero J."/>
            <person name="Ruiz-Herrera J."/>
            <person name="Ruiz-Vazquez R."/>
            <person name="Sanz C."/>
            <person name="Schackwitz W."/>
            <person name="Schmutz J."/>
            <person name="Shahriari M."/>
            <person name="Shelest E."/>
            <person name="Silva-Franco F."/>
            <person name="Soanes D."/>
            <person name="Syed K."/>
            <person name="Tagua V.G."/>
            <person name="Talbot N.J."/>
            <person name="Thon M."/>
            <person name="De vries R.P."/>
            <person name="Wiebenga A."/>
            <person name="Yadav J.S."/>
            <person name="Braun E.L."/>
            <person name="Baker S."/>
            <person name="Garre V."/>
            <person name="Horwitz B."/>
            <person name="Torres-Martinez S."/>
            <person name="Idnurm A."/>
            <person name="Herrera-Estrella A."/>
            <person name="Gabaldon T."/>
            <person name="Grigoriev I.V."/>
        </authorList>
    </citation>
    <scope>NUCLEOTIDE SEQUENCE [LARGE SCALE GENOMIC DNA]</scope>
    <source>
        <strain evidence="2">NRRL 1555(-)</strain>
    </source>
</reference>
<accession>A0A162UEK3</accession>
<protein>
    <recommendedName>
        <fullName evidence="3">Homeodomain-like DNA binding domain-containing transcription factor</fullName>
    </recommendedName>
</protein>
<dbReference type="RefSeq" id="XP_018292573.1">
    <property type="nucleotide sequence ID" value="XM_018435756.1"/>
</dbReference>
<proteinExistence type="predicted"/>